<proteinExistence type="inferred from homology"/>
<dbReference type="EMBL" id="JARYMX010000002">
    <property type="protein sequence ID" value="KAJ9559662.1"/>
    <property type="molecule type" value="Genomic_DNA"/>
</dbReference>
<feature type="region of interest" description="Disordered" evidence="8">
    <location>
        <begin position="1"/>
        <end position="24"/>
    </location>
</feature>
<comment type="function">
    <text evidence="1 7">May be involved in both secretory and endocytic intracellular trafficking in the endosomal/prevacuolar compartments.</text>
</comment>
<keyword evidence="5 7" id="KW-1133">Transmembrane helix</keyword>
<sequence>MASNSTTTLLTTTTTTSPPSSSATAGDLKLRLILSPSPKQWTQTAFGTKRLWKQMFNPQTFTFPRTFSDFISRIKSNFLYFRTNYILFTFIVLFLSLLWHPISLMTLTIASYYFSTFLTRDEPVRICNCFSIDNRFSFAVLSVLTLVLMVLDEAVMNLLFSVSIGAAVAVVHMAVRKAEEEVCDFDENDVVEAGRYSPPAKMP</sequence>
<evidence type="ECO:0000256" key="8">
    <source>
        <dbReference type="SAM" id="MobiDB-lite"/>
    </source>
</evidence>
<accession>A0AA38TXU9</accession>
<feature type="transmembrane region" description="Helical" evidence="7">
    <location>
        <begin position="157"/>
        <end position="175"/>
    </location>
</feature>
<name>A0AA38TXU9_9ASTR</name>
<evidence type="ECO:0000256" key="3">
    <source>
        <dbReference type="ARBA" id="ARBA00006483"/>
    </source>
</evidence>
<dbReference type="PANTHER" id="PTHR19317:SF2">
    <property type="entry name" value="PRA1 FAMILY PROTEIN F2"/>
    <property type="match status" value="1"/>
</dbReference>
<dbReference type="Pfam" id="PF03208">
    <property type="entry name" value="PRA1"/>
    <property type="match status" value="1"/>
</dbReference>
<keyword evidence="7" id="KW-0813">Transport</keyword>
<dbReference type="PANTHER" id="PTHR19317">
    <property type="entry name" value="PRENYLATED RAB ACCEPTOR 1-RELATED"/>
    <property type="match status" value="1"/>
</dbReference>
<dbReference type="GO" id="GO:0005783">
    <property type="term" value="C:endoplasmic reticulum"/>
    <property type="evidence" value="ECO:0007669"/>
    <property type="project" value="TreeGrafter"/>
</dbReference>
<gene>
    <name evidence="9" type="ORF">OSB04_004822</name>
</gene>
<dbReference type="AlphaFoldDB" id="A0AA38TXU9"/>
<dbReference type="InterPro" id="IPR004895">
    <property type="entry name" value="Prenylated_rab_accept_PRA1"/>
</dbReference>
<evidence type="ECO:0000256" key="5">
    <source>
        <dbReference type="ARBA" id="ARBA00022989"/>
    </source>
</evidence>
<dbReference type="GO" id="GO:0005794">
    <property type="term" value="C:Golgi apparatus"/>
    <property type="evidence" value="ECO:0007669"/>
    <property type="project" value="TreeGrafter"/>
</dbReference>
<protein>
    <recommendedName>
        <fullName evidence="7">PRA1 family protein</fullName>
    </recommendedName>
</protein>
<keyword evidence="6 7" id="KW-0472">Membrane</keyword>
<dbReference type="GO" id="GO:0016192">
    <property type="term" value="P:vesicle-mediated transport"/>
    <property type="evidence" value="ECO:0007669"/>
    <property type="project" value="UniProtKB-ARBA"/>
</dbReference>
<organism evidence="9 10">
    <name type="scientific">Centaurea solstitialis</name>
    <name type="common">yellow star-thistle</name>
    <dbReference type="NCBI Taxonomy" id="347529"/>
    <lineage>
        <taxon>Eukaryota</taxon>
        <taxon>Viridiplantae</taxon>
        <taxon>Streptophyta</taxon>
        <taxon>Embryophyta</taxon>
        <taxon>Tracheophyta</taxon>
        <taxon>Spermatophyta</taxon>
        <taxon>Magnoliopsida</taxon>
        <taxon>eudicotyledons</taxon>
        <taxon>Gunneridae</taxon>
        <taxon>Pentapetalae</taxon>
        <taxon>asterids</taxon>
        <taxon>campanulids</taxon>
        <taxon>Asterales</taxon>
        <taxon>Asteraceae</taxon>
        <taxon>Carduoideae</taxon>
        <taxon>Cardueae</taxon>
        <taxon>Centaureinae</taxon>
        <taxon>Centaurea</taxon>
    </lineage>
</organism>
<evidence type="ECO:0000256" key="4">
    <source>
        <dbReference type="ARBA" id="ARBA00022692"/>
    </source>
</evidence>
<evidence type="ECO:0000313" key="10">
    <source>
        <dbReference type="Proteomes" id="UP001172457"/>
    </source>
</evidence>
<keyword evidence="10" id="KW-1185">Reference proteome</keyword>
<evidence type="ECO:0000256" key="2">
    <source>
        <dbReference type="ARBA" id="ARBA00004141"/>
    </source>
</evidence>
<dbReference type="GO" id="GO:0016020">
    <property type="term" value="C:membrane"/>
    <property type="evidence" value="ECO:0007669"/>
    <property type="project" value="UniProtKB-SubCell"/>
</dbReference>
<keyword evidence="4 7" id="KW-0812">Transmembrane</keyword>
<evidence type="ECO:0000256" key="6">
    <source>
        <dbReference type="ARBA" id="ARBA00023136"/>
    </source>
</evidence>
<comment type="subcellular location">
    <subcellularLocation>
        <location evidence="2 7">Membrane</location>
        <topology evidence="2 7">Multi-pass membrane protein</topology>
    </subcellularLocation>
</comment>
<dbReference type="Proteomes" id="UP001172457">
    <property type="component" value="Chromosome 2"/>
</dbReference>
<comment type="similarity">
    <text evidence="3 7">Belongs to the PRA1 family.</text>
</comment>
<evidence type="ECO:0000256" key="1">
    <source>
        <dbReference type="ARBA" id="ARBA00002501"/>
    </source>
</evidence>
<feature type="transmembrane region" description="Helical" evidence="7">
    <location>
        <begin position="85"/>
        <end position="114"/>
    </location>
</feature>
<reference evidence="9" key="1">
    <citation type="submission" date="2023-03" db="EMBL/GenBank/DDBJ databases">
        <title>Chromosome-scale reference genome and RAD-based genetic map of yellow starthistle (Centaurea solstitialis) reveal putative structural variation and QTLs associated with invader traits.</title>
        <authorList>
            <person name="Reatini B."/>
            <person name="Cang F.A."/>
            <person name="Jiang Q."/>
            <person name="Mckibben M.T.W."/>
            <person name="Barker M.S."/>
            <person name="Rieseberg L.H."/>
            <person name="Dlugosch K.M."/>
        </authorList>
    </citation>
    <scope>NUCLEOTIDE SEQUENCE</scope>
    <source>
        <strain evidence="9">CAN-66</strain>
        <tissue evidence="9">Leaf</tissue>
    </source>
</reference>
<evidence type="ECO:0000256" key="7">
    <source>
        <dbReference type="RuleBase" id="RU363107"/>
    </source>
</evidence>
<comment type="caution">
    <text evidence="9">The sequence shown here is derived from an EMBL/GenBank/DDBJ whole genome shotgun (WGS) entry which is preliminary data.</text>
</comment>
<evidence type="ECO:0000313" key="9">
    <source>
        <dbReference type="EMBL" id="KAJ9559662.1"/>
    </source>
</evidence>